<dbReference type="Proteomes" id="UP000807159">
    <property type="component" value="Chromosome 6"/>
</dbReference>
<protein>
    <submittedName>
        <fullName evidence="1">Uncharacterized protein</fullName>
    </submittedName>
</protein>
<organism evidence="1 2">
    <name type="scientific">Populus deltoides</name>
    <name type="common">Eastern poplar</name>
    <name type="synonym">Eastern cottonwood</name>
    <dbReference type="NCBI Taxonomy" id="3696"/>
    <lineage>
        <taxon>Eukaryota</taxon>
        <taxon>Viridiplantae</taxon>
        <taxon>Streptophyta</taxon>
        <taxon>Embryophyta</taxon>
        <taxon>Tracheophyta</taxon>
        <taxon>Spermatophyta</taxon>
        <taxon>Magnoliopsida</taxon>
        <taxon>eudicotyledons</taxon>
        <taxon>Gunneridae</taxon>
        <taxon>Pentapetalae</taxon>
        <taxon>rosids</taxon>
        <taxon>fabids</taxon>
        <taxon>Malpighiales</taxon>
        <taxon>Salicaceae</taxon>
        <taxon>Saliceae</taxon>
        <taxon>Populus</taxon>
    </lineage>
</organism>
<comment type="caution">
    <text evidence="1">The sequence shown here is derived from an EMBL/GenBank/DDBJ whole genome shotgun (WGS) entry which is preliminary data.</text>
</comment>
<sequence>MLIKDWNKERFNFSYFASHSTAPLDVRAGLVEIVWSNRHEGITIRPVTVTNAIVSSLHYNLFMAHPSKLLKDQNTPLAEKSRLSTPEYATQTAIFSKPNHNLREQQCDGFLLSNTDSTGLSKNTYFTHFVGTSGAPLLHGIR</sequence>
<keyword evidence="2" id="KW-1185">Reference proteome</keyword>
<dbReference type="EMBL" id="JACEGQ020000006">
    <property type="protein sequence ID" value="KAH8506163.1"/>
    <property type="molecule type" value="Genomic_DNA"/>
</dbReference>
<evidence type="ECO:0000313" key="2">
    <source>
        <dbReference type="Proteomes" id="UP000807159"/>
    </source>
</evidence>
<proteinExistence type="predicted"/>
<reference evidence="1" key="1">
    <citation type="journal article" date="2021" name="J. Hered.">
        <title>Genome Assembly of Salicaceae Populus deltoides (Eastern Cottonwood) I-69 Based on Nanopore Sequencing and Hi-C Technologies.</title>
        <authorList>
            <person name="Bai S."/>
            <person name="Wu H."/>
            <person name="Zhang J."/>
            <person name="Pan Z."/>
            <person name="Zhao W."/>
            <person name="Li Z."/>
            <person name="Tong C."/>
        </authorList>
    </citation>
    <scope>NUCLEOTIDE SEQUENCE</scope>
    <source>
        <tissue evidence="1">Leaf</tissue>
    </source>
</reference>
<gene>
    <name evidence="1" type="ORF">H0E87_013117</name>
</gene>
<accession>A0A8T2YLZ3</accession>
<evidence type="ECO:0000313" key="1">
    <source>
        <dbReference type="EMBL" id="KAH8506163.1"/>
    </source>
</evidence>
<dbReference type="AlphaFoldDB" id="A0A8T2YLZ3"/>
<name>A0A8T2YLZ3_POPDE</name>